<proteinExistence type="predicted"/>
<dbReference type="EMBL" id="CM047736">
    <property type="protein sequence ID" value="KAJ0053994.1"/>
    <property type="molecule type" value="Genomic_DNA"/>
</dbReference>
<name>A0ACC0ZLV0_9ROSI</name>
<protein>
    <submittedName>
        <fullName evidence="1">Uncharacterized protein</fullName>
    </submittedName>
</protein>
<accession>A0ACC0ZLV0</accession>
<organism evidence="1 2">
    <name type="scientific">Pistacia integerrima</name>
    <dbReference type="NCBI Taxonomy" id="434235"/>
    <lineage>
        <taxon>Eukaryota</taxon>
        <taxon>Viridiplantae</taxon>
        <taxon>Streptophyta</taxon>
        <taxon>Embryophyta</taxon>
        <taxon>Tracheophyta</taxon>
        <taxon>Spermatophyta</taxon>
        <taxon>Magnoliopsida</taxon>
        <taxon>eudicotyledons</taxon>
        <taxon>Gunneridae</taxon>
        <taxon>Pentapetalae</taxon>
        <taxon>rosids</taxon>
        <taxon>malvids</taxon>
        <taxon>Sapindales</taxon>
        <taxon>Anacardiaceae</taxon>
        <taxon>Pistacia</taxon>
    </lineage>
</organism>
<evidence type="ECO:0000313" key="1">
    <source>
        <dbReference type="EMBL" id="KAJ0053994.1"/>
    </source>
</evidence>
<dbReference type="Proteomes" id="UP001163603">
    <property type="component" value="Chromosome 1"/>
</dbReference>
<comment type="caution">
    <text evidence="1">The sequence shown here is derived from an EMBL/GenBank/DDBJ whole genome shotgun (WGS) entry which is preliminary data.</text>
</comment>
<reference evidence="2" key="1">
    <citation type="journal article" date="2023" name="G3 (Bethesda)">
        <title>Genome assembly and association tests identify interacting loci associated with vigor, precocity, and sex in interspecific pistachio rootstocks.</title>
        <authorList>
            <person name="Palmer W."/>
            <person name="Jacygrad E."/>
            <person name="Sagayaradj S."/>
            <person name="Cavanaugh K."/>
            <person name="Han R."/>
            <person name="Bertier L."/>
            <person name="Beede B."/>
            <person name="Kafkas S."/>
            <person name="Golino D."/>
            <person name="Preece J."/>
            <person name="Michelmore R."/>
        </authorList>
    </citation>
    <scope>NUCLEOTIDE SEQUENCE [LARGE SCALE GENOMIC DNA]</scope>
</reference>
<keyword evidence="2" id="KW-1185">Reference proteome</keyword>
<sequence>MIFLFLIPVMLGLLQVEYQSKNVSPFDTHPINMWVFLAATFIYCAGLATNLESHNHPTTRSKIISRVILSPGALASVTLASVLVLRLIGWIILCLWTILAIILARHLLKHIYEWLKHGTYNTISVGCVRFNKFYECLTLKKHDLPI</sequence>
<evidence type="ECO:0000313" key="2">
    <source>
        <dbReference type="Proteomes" id="UP001163603"/>
    </source>
</evidence>
<gene>
    <name evidence="1" type="ORF">Pint_00186</name>
</gene>